<evidence type="ECO:0000313" key="3">
    <source>
        <dbReference type="Proteomes" id="UP000749040"/>
    </source>
</evidence>
<dbReference type="SUPFAM" id="SSF63829">
    <property type="entry name" value="Calcium-dependent phosphotriesterase"/>
    <property type="match status" value="1"/>
</dbReference>
<dbReference type="SUPFAM" id="SSF50974">
    <property type="entry name" value="Nitrous oxide reductase, N-terminal domain"/>
    <property type="match status" value="1"/>
</dbReference>
<protein>
    <submittedName>
        <fullName evidence="2">Uncharacterized protein</fullName>
    </submittedName>
</protein>
<comment type="caution">
    <text evidence="2">The sequence shown here is derived from an EMBL/GenBank/DDBJ whole genome shotgun (WGS) entry which is preliminary data.</text>
</comment>
<feature type="chain" id="PRO_5047486715" evidence="1">
    <location>
        <begin position="35"/>
        <end position="557"/>
    </location>
</feature>
<keyword evidence="3" id="KW-1185">Reference proteome</keyword>
<evidence type="ECO:0000313" key="2">
    <source>
        <dbReference type="EMBL" id="MBM9503801.1"/>
    </source>
</evidence>
<reference evidence="2 3" key="1">
    <citation type="submission" date="2021-01" db="EMBL/GenBank/DDBJ databases">
        <title>Streptomyces acididurans sp. nov., isolated from a peat swamp forest soil.</title>
        <authorList>
            <person name="Chantavorakit T."/>
            <person name="Duangmal K."/>
        </authorList>
    </citation>
    <scope>NUCLEOTIDE SEQUENCE [LARGE SCALE GENOMIC DNA]</scope>
    <source>
        <strain evidence="2 3">KK5PA1</strain>
    </source>
</reference>
<evidence type="ECO:0000256" key="1">
    <source>
        <dbReference type="SAM" id="SignalP"/>
    </source>
</evidence>
<keyword evidence="1" id="KW-0732">Signal</keyword>
<dbReference type="EMBL" id="JADKYB010000002">
    <property type="protein sequence ID" value="MBM9503801.1"/>
    <property type="molecule type" value="Genomic_DNA"/>
</dbReference>
<name>A0ABS2TMW4_9ACTN</name>
<accession>A0ABS2TMW4</accession>
<dbReference type="InterPro" id="IPR011045">
    <property type="entry name" value="N2O_reductase_N"/>
</dbReference>
<proteinExistence type="predicted"/>
<sequence>MLITSRTPRLLSAAFTGAVAAGLTLAVPAGPAAAATEELKAAAIDVGSGYYDEAGVAATPDGTEYIGLQDNTSDGIFGKTGHVALVRNNKLAKTITVTTNPIDASSAGGTVFFLGDGASKYTGKVVTVNGDTQTADIPITTFDPTAVAARSADLAYVVGEDWDVLSSGLDGWLLPVGSGATALPTERVMPRPEGIAIGKDGTLYVAGYASDDPNVPTGGELLAIAPNGTRTTVPLDGKPQAVAVGPDGTVWVTSDRPGAGVYDSYLYALQGSRISHIVHVPTSTGNLAVTPSGTVYGVGGLSRFAVRNATVVAQSNNFIYYRGIAVAPNGRVYTGSHNQGLMLLAADDATRPTFPGAPALSVRTGTVTATAAPVALTWKAADNHALAQVQATSPAKLTFGPTATVWNTTIRPGGNVVWSLTARDTWTNTATASVTRSAALVTEGSGHRSGTWRVVKGKDYLGGQVLTANGRNAALAWTVTGRSVGLTAVKGPTQGRALIYVDGHKITTVDLHASRTADRQVVWTRTWSTAGSHTVKIVVEGTAGRPNVATDGLTVIR</sequence>
<gene>
    <name evidence="2" type="ORF">ITX44_04480</name>
</gene>
<feature type="signal peptide" evidence="1">
    <location>
        <begin position="1"/>
        <end position="34"/>
    </location>
</feature>
<dbReference type="Gene3D" id="2.60.120.260">
    <property type="entry name" value="Galactose-binding domain-like"/>
    <property type="match status" value="1"/>
</dbReference>
<dbReference type="Gene3D" id="2.120.10.30">
    <property type="entry name" value="TolB, C-terminal domain"/>
    <property type="match status" value="1"/>
</dbReference>
<organism evidence="2 3">
    <name type="scientific">Actinacidiphila acididurans</name>
    <dbReference type="NCBI Taxonomy" id="2784346"/>
    <lineage>
        <taxon>Bacteria</taxon>
        <taxon>Bacillati</taxon>
        <taxon>Actinomycetota</taxon>
        <taxon>Actinomycetes</taxon>
        <taxon>Kitasatosporales</taxon>
        <taxon>Streptomycetaceae</taxon>
        <taxon>Actinacidiphila</taxon>
    </lineage>
</organism>
<dbReference type="Proteomes" id="UP000749040">
    <property type="component" value="Unassembled WGS sequence"/>
</dbReference>
<dbReference type="InterPro" id="IPR011042">
    <property type="entry name" value="6-blade_b-propeller_TolB-like"/>
</dbReference>
<dbReference type="RefSeq" id="WP_205355658.1">
    <property type="nucleotide sequence ID" value="NZ_JADKYB010000002.1"/>
</dbReference>